<feature type="region of interest" description="Disordered" evidence="1">
    <location>
        <begin position="122"/>
        <end position="147"/>
    </location>
</feature>
<dbReference type="AlphaFoldDB" id="A0A7J6HB02"/>
<dbReference type="Proteomes" id="UP000583929">
    <property type="component" value="Unassembled WGS sequence"/>
</dbReference>
<accession>A0A7J6HB02</accession>
<feature type="compositionally biased region" description="Basic residues" evidence="1">
    <location>
        <begin position="135"/>
        <end position="147"/>
    </location>
</feature>
<evidence type="ECO:0000313" key="3">
    <source>
        <dbReference type="Proteomes" id="UP000583929"/>
    </source>
</evidence>
<evidence type="ECO:0000256" key="1">
    <source>
        <dbReference type="SAM" id="MobiDB-lite"/>
    </source>
</evidence>
<keyword evidence="3" id="KW-1185">Reference proteome</keyword>
<evidence type="ECO:0000313" key="2">
    <source>
        <dbReference type="EMBL" id="KAF4391740.1"/>
    </source>
</evidence>
<name>A0A7J6HB02_CANSA</name>
<sequence>MAEKTTHSFMTQDGHLRSPLMHNQPSFRLPHSLLEPLWQPLFGSEFAIYVKPDRRPNNPDEAFATEKHQLSSITEEVLLTQQKTYQTHLPHVRIPTSESPESFQLLENPANRFHRKRQLLYSVDEEGSSTESKSKRTQILHHRKTRR</sequence>
<comment type="caution">
    <text evidence="2">The sequence shown here is derived from an EMBL/GenBank/DDBJ whole genome shotgun (WGS) entry which is preliminary data.</text>
</comment>
<protein>
    <submittedName>
        <fullName evidence="2">Uncharacterized protein</fullName>
    </submittedName>
</protein>
<reference evidence="2 3" key="1">
    <citation type="journal article" date="2020" name="bioRxiv">
        <title>Sequence and annotation of 42 cannabis genomes reveals extensive copy number variation in cannabinoid synthesis and pathogen resistance genes.</title>
        <authorList>
            <person name="Mckernan K.J."/>
            <person name="Helbert Y."/>
            <person name="Kane L.T."/>
            <person name="Ebling H."/>
            <person name="Zhang L."/>
            <person name="Liu B."/>
            <person name="Eaton Z."/>
            <person name="Mclaughlin S."/>
            <person name="Kingan S."/>
            <person name="Baybayan P."/>
            <person name="Concepcion G."/>
            <person name="Jordan M."/>
            <person name="Riva A."/>
            <person name="Barbazuk W."/>
            <person name="Harkins T."/>
        </authorList>
    </citation>
    <scope>NUCLEOTIDE SEQUENCE [LARGE SCALE GENOMIC DNA]</scope>
    <source>
        <strain evidence="3">cv. Jamaican Lion 4</strain>
        <tissue evidence="2">Leaf</tissue>
    </source>
</reference>
<organism evidence="2 3">
    <name type="scientific">Cannabis sativa</name>
    <name type="common">Hemp</name>
    <name type="synonym">Marijuana</name>
    <dbReference type="NCBI Taxonomy" id="3483"/>
    <lineage>
        <taxon>Eukaryota</taxon>
        <taxon>Viridiplantae</taxon>
        <taxon>Streptophyta</taxon>
        <taxon>Embryophyta</taxon>
        <taxon>Tracheophyta</taxon>
        <taxon>Spermatophyta</taxon>
        <taxon>Magnoliopsida</taxon>
        <taxon>eudicotyledons</taxon>
        <taxon>Gunneridae</taxon>
        <taxon>Pentapetalae</taxon>
        <taxon>rosids</taxon>
        <taxon>fabids</taxon>
        <taxon>Rosales</taxon>
        <taxon>Cannabaceae</taxon>
        <taxon>Cannabis</taxon>
    </lineage>
</organism>
<proteinExistence type="predicted"/>
<dbReference type="EMBL" id="JAATIQ010000057">
    <property type="protein sequence ID" value="KAF4391740.1"/>
    <property type="molecule type" value="Genomic_DNA"/>
</dbReference>
<gene>
    <name evidence="2" type="ORF">G4B88_005626</name>
</gene>